<sequence length="254" mass="27503">MTEQSVPRIFSRSRVKSRILRQNLRAAMPCAQQFIWQDICDDTAERIAFVKHEPKRRLVLGMCHDPLRAMLDHCNGDFSDGADWNIEEPFPQGGYDLIAVVGLLDAVNDLPGALIHIRNGLVPGGLAIASFVGGASLPRLRAAMLSADGDRPAARIHPMVDPRAVPQLLQRAGWKDPVVDTHTLTVRYSSLDQLVSDLRDHGLTGALSNAGPPLGKAALERARAAFGSQADADGKTAETFEIITLTGRRSLSGT</sequence>
<dbReference type="RefSeq" id="WP_072673691.1">
    <property type="nucleotide sequence ID" value="NZ_FRDF01000005.1"/>
</dbReference>
<name>A0A1M7S783_9SPHN</name>
<dbReference type="InterPro" id="IPR029063">
    <property type="entry name" value="SAM-dependent_MTases_sf"/>
</dbReference>
<dbReference type="Proteomes" id="UP000184391">
    <property type="component" value="Unassembled WGS sequence"/>
</dbReference>
<organism evidence="3 4">
    <name type="scientific">Erythrobacter sanguineus</name>
    <dbReference type="NCBI Taxonomy" id="198312"/>
    <lineage>
        <taxon>Bacteria</taxon>
        <taxon>Pseudomonadati</taxon>
        <taxon>Pseudomonadota</taxon>
        <taxon>Alphaproteobacteria</taxon>
        <taxon>Sphingomonadales</taxon>
        <taxon>Erythrobacteraceae</taxon>
        <taxon>Erythrobacter/Porphyrobacter group</taxon>
        <taxon>Erythrobacter</taxon>
    </lineage>
</organism>
<dbReference type="Pfam" id="PF13489">
    <property type="entry name" value="Methyltransf_23"/>
    <property type="match status" value="1"/>
</dbReference>
<dbReference type="EMBL" id="FRDF01000005">
    <property type="protein sequence ID" value="SHN54311.1"/>
    <property type="molecule type" value="Genomic_DNA"/>
</dbReference>
<keyword evidence="4" id="KW-1185">Reference proteome</keyword>
<proteinExistence type="predicted"/>
<accession>A0A1M7S783</accession>
<dbReference type="PANTHER" id="PTHR13090:SF1">
    <property type="entry name" value="ARGININE-HYDROXYLASE NDUFAF5, MITOCHONDRIAL"/>
    <property type="match status" value="1"/>
</dbReference>
<evidence type="ECO:0000313" key="3">
    <source>
        <dbReference type="EMBL" id="SHN54311.1"/>
    </source>
</evidence>
<keyword evidence="1 3" id="KW-0489">Methyltransferase</keyword>
<dbReference type="Gene3D" id="3.40.50.150">
    <property type="entry name" value="Vaccinia Virus protein VP39"/>
    <property type="match status" value="1"/>
</dbReference>
<keyword evidence="2 3" id="KW-0808">Transferase</keyword>
<reference evidence="4" key="1">
    <citation type="submission" date="2016-12" db="EMBL/GenBank/DDBJ databases">
        <authorList>
            <person name="Varghese N."/>
            <person name="Submissions S."/>
        </authorList>
    </citation>
    <scope>NUCLEOTIDE SEQUENCE [LARGE SCALE GENOMIC DNA]</scope>
    <source>
        <strain evidence="4">DSM 11032</strain>
    </source>
</reference>
<dbReference type="SUPFAM" id="SSF53335">
    <property type="entry name" value="S-adenosyl-L-methionine-dependent methyltransferases"/>
    <property type="match status" value="1"/>
</dbReference>
<dbReference type="STRING" id="198312.SAMN02745193_01149"/>
<dbReference type="PANTHER" id="PTHR13090">
    <property type="entry name" value="ARGININE-HYDROXYLASE NDUFAF5, MITOCHONDRIAL"/>
    <property type="match status" value="1"/>
</dbReference>
<dbReference type="AlphaFoldDB" id="A0A1M7S783"/>
<protein>
    <submittedName>
        <fullName evidence="3">Methyltransferase domain-containing protein</fullName>
    </submittedName>
</protein>
<dbReference type="GO" id="GO:0032259">
    <property type="term" value="P:methylation"/>
    <property type="evidence" value="ECO:0007669"/>
    <property type="project" value="UniProtKB-KW"/>
</dbReference>
<evidence type="ECO:0000256" key="2">
    <source>
        <dbReference type="ARBA" id="ARBA00022679"/>
    </source>
</evidence>
<dbReference type="GO" id="GO:0008168">
    <property type="term" value="F:methyltransferase activity"/>
    <property type="evidence" value="ECO:0007669"/>
    <property type="project" value="UniProtKB-KW"/>
</dbReference>
<gene>
    <name evidence="3" type="ORF">SAMN02745193_01149</name>
</gene>
<evidence type="ECO:0000256" key="1">
    <source>
        <dbReference type="ARBA" id="ARBA00022603"/>
    </source>
</evidence>
<evidence type="ECO:0000313" key="4">
    <source>
        <dbReference type="Proteomes" id="UP000184391"/>
    </source>
</evidence>
<dbReference type="InterPro" id="IPR050602">
    <property type="entry name" value="Malonyl-ACP_OMT"/>
</dbReference>